<dbReference type="OrthoDB" id="5512589at2759"/>
<dbReference type="FunFam" id="3.90.550.50:FF:000001">
    <property type="entry name" value="Hexosyltransferase"/>
    <property type="match status" value="1"/>
</dbReference>
<evidence type="ECO:0000256" key="7">
    <source>
        <dbReference type="ARBA" id="ARBA00022989"/>
    </source>
</evidence>
<evidence type="ECO:0000256" key="1">
    <source>
        <dbReference type="ARBA" id="ARBA00004323"/>
    </source>
</evidence>
<keyword evidence="5 11" id="KW-0812">Transmembrane</keyword>
<dbReference type="Gene3D" id="3.90.550.50">
    <property type="match status" value="1"/>
</dbReference>
<gene>
    <name evidence="12" type="ORF">EGW08_000055</name>
</gene>
<dbReference type="EMBL" id="RQTK01000001">
    <property type="protein sequence ID" value="RUS92202.1"/>
    <property type="molecule type" value="Genomic_DNA"/>
</dbReference>
<evidence type="ECO:0000256" key="5">
    <source>
        <dbReference type="ARBA" id="ARBA00022692"/>
    </source>
</evidence>
<evidence type="ECO:0000256" key="9">
    <source>
        <dbReference type="ARBA" id="ARBA00023136"/>
    </source>
</evidence>
<name>A0A433UEI4_ELYCH</name>
<proteinExistence type="inferred from homology"/>
<keyword evidence="6 11" id="KW-0735">Signal-anchor</keyword>
<evidence type="ECO:0000256" key="2">
    <source>
        <dbReference type="ARBA" id="ARBA00008661"/>
    </source>
</evidence>
<keyword evidence="10" id="KW-0325">Glycoprotein</keyword>
<evidence type="ECO:0000256" key="10">
    <source>
        <dbReference type="ARBA" id="ARBA00023180"/>
    </source>
</evidence>
<keyword evidence="8 11" id="KW-0333">Golgi apparatus</keyword>
<evidence type="ECO:0000256" key="3">
    <source>
        <dbReference type="ARBA" id="ARBA00022676"/>
    </source>
</evidence>
<dbReference type="AlphaFoldDB" id="A0A433UEI4"/>
<keyword evidence="7 11" id="KW-1133">Transmembrane helix</keyword>
<sequence length="382" mass="43081">MLFKRRKSDFCARLTLPSTVFLSTVLLTVSIYSTLTIVPQRRFSPRSLDAAMYEEAASNLSLANLSRPDSRVSAKSVVNVHATSPDPSESAGRSALSAIIAKFRSRVAFQTRPVVNPHPFDYVHNEPNACAGKTVELMMAVPSRVDSFDLRQTIRETWGQFATDGNKTVMLFFLGSSTNDTIQQKVTEESQKHGDIVQENFTDAYRNLSLKTVALVKWVSLHCPNSTFVLKADDDMYINVPRLMSRLRSQFEKGPLFVIGYLLKEKEPFRTTSHKWYLPVSEYPEKTFPNYVSGTSYAMTTTAAMRLYVESFYVRPLFLEDVYLTGILADKASVPRISESEFFPNKASASGCKFRKLICGHKNSPQEILKIHTELFNSTLKC</sequence>
<dbReference type="EC" id="2.4.1.-" evidence="11"/>
<keyword evidence="4" id="KW-0808">Transferase</keyword>
<comment type="similarity">
    <text evidence="2 11">Belongs to the glycosyltransferase 31 family.</text>
</comment>
<dbReference type="STRING" id="188477.A0A433UEI4"/>
<dbReference type="Proteomes" id="UP000271974">
    <property type="component" value="Unassembled WGS sequence"/>
</dbReference>
<dbReference type="GO" id="GO:0006493">
    <property type="term" value="P:protein O-linked glycosylation"/>
    <property type="evidence" value="ECO:0007669"/>
    <property type="project" value="TreeGrafter"/>
</dbReference>
<dbReference type="PANTHER" id="PTHR11214">
    <property type="entry name" value="BETA-1,3-N-ACETYLGLUCOSAMINYLTRANSFERASE"/>
    <property type="match status" value="1"/>
</dbReference>
<keyword evidence="13" id="KW-1185">Reference proteome</keyword>
<feature type="transmembrane region" description="Helical" evidence="11">
    <location>
        <begin position="20"/>
        <end position="38"/>
    </location>
</feature>
<dbReference type="PANTHER" id="PTHR11214:SF314">
    <property type="entry name" value="HEXOSYLTRANSFERASE"/>
    <property type="match status" value="1"/>
</dbReference>
<keyword evidence="3 11" id="KW-0328">Glycosyltransferase</keyword>
<evidence type="ECO:0000313" key="12">
    <source>
        <dbReference type="EMBL" id="RUS92202.1"/>
    </source>
</evidence>
<dbReference type="Pfam" id="PF01762">
    <property type="entry name" value="Galactosyl_T"/>
    <property type="match status" value="1"/>
</dbReference>
<dbReference type="InterPro" id="IPR002659">
    <property type="entry name" value="Glyco_trans_31"/>
</dbReference>
<evidence type="ECO:0000256" key="4">
    <source>
        <dbReference type="ARBA" id="ARBA00022679"/>
    </source>
</evidence>
<comment type="subcellular location">
    <subcellularLocation>
        <location evidence="1 11">Golgi apparatus membrane</location>
        <topology evidence="1 11">Single-pass type II membrane protein</topology>
    </subcellularLocation>
</comment>
<comment type="caution">
    <text evidence="12">The sequence shown here is derived from an EMBL/GenBank/DDBJ whole genome shotgun (WGS) entry which is preliminary data.</text>
</comment>
<evidence type="ECO:0000256" key="8">
    <source>
        <dbReference type="ARBA" id="ARBA00023034"/>
    </source>
</evidence>
<evidence type="ECO:0000256" key="11">
    <source>
        <dbReference type="RuleBase" id="RU363063"/>
    </source>
</evidence>
<keyword evidence="9 11" id="KW-0472">Membrane</keyword>
<accession>A0A433UEI4</accession>
<dbReference type="GO" id="GO:0000139">
    <property type="term" value="C:Golgi membrane"/>
    <property type="evidence" value="ECO:0007669"/>
    <property type="project" value="UniProtKB-SubCell"/>
</dbReference>
<reference evidence="12 13" key="1">
    <citation type="submission" date="2019-01" db="EMBL/GenBank/DDBJ databases">
        <title>A draft genome assembly of the solar-powered sea slug Elysia chlorotica.</title>
        <authorList>
            <person name="Cai H."/>
            <person name="Li Q."/>
            <person name="Fang X."/>
            <person name="Li J."/>
            <person name="Curtis N.E."/>
            <person name="Altenburger A."/>
            <person name="Shibata T."/>
            <person name="Feng M."/>
            <person name="Maeda T."/>
            <person name="Schwartz J.A."/>
            <person name="Shigenobu S."/>
            <person name="Lundholm N."/>
            <person name="Nishiyama T."/>
            <person name="Yang H."/>
            <person name="Hasebe M."/>
            <person name="Li S."/>
            <person name="Pierce S.K."/>
            <person name="Wang J."/>
        </authorList>
    </citation>
    <scope>NUCLEOTIDE SEQUENCE [LARGE SCALE GENOMIC DNA]</scope>
    <source>
        <strain evidence="12">EC2010</strain>
        <tissue evidence="12">Whole organism of an adult</tissue>
    </source>
</reference>
<protein>
    <recommendedName>
        <fullName evidence="11">Hexosyltransferase</fullName>
        <ecNumber evidence="11">2.4.1.-</ecNumber>
    </recommendedName>
</protein>
<evidence type="ECO:0000313" key="13">
    <source>
        <dbReference type="Proteomes" id="UP000271974"/>
    </source>
</evidence>
<dbReference type="GO" id="GO:0016758">
    <property type="term" value="F:hexosyltransferase activity"/>
    <property type="evidence" value="ECO:0007669"/>
    <property type="project" value="InterPro"/>
</dbReference>
<evidence type="ECO:0000256" key="6">
    <source>
        <dbReference type="ARBA" id="ARBA00022968"/>
    </source>
</evidence>
<organism evidence="12 13">
    <name type="scientific">Elysia chlorotica</name>
    <name type="common">Eastern emerald elysia</name>
    <name type="synonym">Sea slug</name>
    <dbReference type="NCBI Taxonomy" id="188477"/>
    <lineage>
        <taxon>Eukaryota</taxon>
        <taxon>Metazoa</taxon>
        <taxon>Spiralia</taxon>
        <taxon>Lophotrochozoa</taxon>
        <taxon>Mollusca</taxon>
        <taxon>Gastropoda</taxon>
        <taxon>Heterobranchia</taxon>
        <taxon>Euthyneura</taxon>
        <taxon>Panpulmonata</taxon>
        <taxon>Sacoglossa</taxon>
        <taxon>Placobranchoidea</taxon>
        <taxon>Plakobranchidae</taxon>
        <taxon>Elysia</taxon>
    </lineage>
</organism>